<dbReference type="Proteomes" id="UP000515121">
    <property type="component" value="Unplaced"/>
</dbReference>
<name>A0A6P5XDE6_DURZI</name>
<keyword evidence="3" id="KW-0442">Lipid degradation</keyword>
<dbReference type="KEGG" id="dzi:111282506"/>
<dbReference type="SUPFAM" id="SSF52266">
    <property type="entry name" value="SGNH hydrolase"/>
    <property type="match status" value="1"/>
</dbReference>
<dbReference type="InterPro" id="IPR036514">
    <property type="entry name" value="SGNH_hydro_sf"/>
</dbReference>
<dbReference type="PANTHER" id="PTHR14209">
    <property type="entry name" value="ISOAMYL ACETATE-HYDROLYZING ESTERASE 1"/>
    <property type="match status" value="1"/>
</dbReference>
<dbReference type="InterPro" id="IPR001087">
    <property type="entry name" value="GDSL"/>
</dbReference>
<dbReference type="Gene3D" id="3.40.50.1110">
    <property type="entry name" value="SGNH hydrolase"/>
    <property type="match status" value="1"/>
</dbReference>
<dbReference type="FunFam" id="3.40.50.1110:FF:000002">
    <property type="entry name" value="isoamyl acetate-hydrolyzing esterase 1 homolog"/>
    <property type="match status" value="1"/>
</dbReference>
<dbReference type="Pfam" id="PF00657">
    <property type="entry name" value="Lipase_GDSL"/>
    <property type="match status" value="1"/>
</dbReference>
<dbReference type="GO" id="GO:0016042">
    <property type="term" value="P:lipid catabolic process"/>
    <property type="evidence" value="ECO:0007669"/>
    <property type="project" value="UniProtKB-KW"/>
</dbReference>
<protein>
    <submittedName>
        <fullName evidence="5">GDSL esterase/lipase At5g62930</fullName>
    </submittedName>
</protein>
<dbReference type="PANTHER" id="PTHR14209:SF36">
    <property type="entry name" value="GDSL-LIKE LIPASE_ACYLHYDROLASE FAMILY PROTEIN, EXPRESSED"/>
    <property type="match status" value="1"/>
</dbReference>
<dbReference type="AlphaFoldDB" id="A0A6P5XDE6"/>
<keyword evidence="3" id="KW-0443">Lipid metabolism</keyword>
<accession>A0A6P5XDE6</accession>
<dbReference type="RefSeq" id="XP_022726354.1">
    <property type="nucleotide sequence ID" value="XM_022870619.1"/>
</dbReference>
<dbReference type="OrthoDB" id="671439at2759"/>
<gene>
    <name evidence="5" type="primary">LOC111282506</name>
</gene>
<evidence type="ECO:0000313" key="5">
    <source>
        <dbReference type="RefSeq" id="XP_022726354.1"/>
    </source>
</evidence>
<evidence type="ECO:0000256" key="3">
    <source>
        <dbReference type="ARBA" id="ARBA00022963"/>
    </source>
</evidence>
<evidence type="ECO:0000256" key="1">
    <source>
        <dbReference type="ARBA" id="ARBA00008668"/>
    </source>
</evidence>
<evidence type="ECO:0000256" key="2">
    <source>
        <dbReference type="ARBA" id="ARBA00022801"/>
    </source>
</evidence>
<reference evidence="5" key="1">
    <citation type="submission" date="2025-08" db="UniProtKB">
        <authorList>
            <consortium name="RefSeq"/>
        </authorList>
    </citation>
    <scope>IDENTIFICATION</scope>
    <source>
        <tissue evidence="5">Fruit stalk</tissue>
    </source>
</reference>
<dbReference type="GO" id="GO:0016788">
    <property type="term" value="F:hydrolase activity, acting on ester bonds"/>
    <property type="evidence" value="ECO:0007669"/>
    <property type="project" value="InterPro"/>
</dbReference>
<organism evidence="4 5">
    <name type="scientific">Durio zibethinus</name>
    <name type="common">Durian</name>
    <dbReference type="NCBI Taxonomy" id="66656"/>
    <lineage>
        <taxon>Eukaryota</taxon>
        <taxon>Viridiplantae</taxon>
        <taxon>Streptophyta</taxon>
        <taxon>Embryophyta</taxon>
        <taxon>Tracheophyta</taxon>
        <taxon>Spermatophyta</taxon>
        <taxon>Magnoliopsida</taxon>
        <taxon>eudicotyledons</taxon>
        <taxon>Gunneridae</taxon>
        <taxon>Pentapetalae</taxon>
        <taxon>rosids</taxon>
        <taxon>malvids</taxon>
        <taxon>Malvales</taxon>
        <taxon>Malvaceae</taxon>
        <taxon>Helicteroideae</taxon>
        <taxon>Durio</taxon>
    </lineage>
</organism>
<keyword evidence="2" id="KW-0378">Hydrolase</keyword>
<proteinExistence type="inferred from homology"/>
<dbReference type="InterPro" id="IPR045136">
    <property type="entry name" value="Iah1-like"/>
</dbReference>
<evidence type="ECO:0000313" key="4">
    <source>
        <dbReference type="Proteomes" id="UP000515121"/>
    </source>
</evidence>
<dbReference type="GeneID" id="111282506"/>
<comment type="similarity">
    <text evidence="1">Belongs to the 'GDSL' lipolytic enzyme family.</text>
</comment>
<sequence length="242" mass="27341">MRPNIVLFGDSITEQSFRYGGWGASLADAYSRKADVLVRGYGGYNTRWALFLLHHLFPLDSKKPPVATTIFFGANDAALLGRTSERQHVPIEEYKENLGKIVNHLKECSPTMLIVLITPPPIDEEGRMEYARATYGEKAMTSPERTNEVAGVYARGCVELARELDLRSINLWSKMQETDGWQKKYLSDGLHLTPEGNAVVFREVARVFCEAWLSAAEMPYDFPHHSEIDGKNPEKAFQQKCL</sequence>
<dbReference type="CDD" id="cd01838">
    <property type="entry name" value="Isoamyl_acetate_hydrolase_like"/>
    <property type="match status" value="1"/>
</dbReference>
<keyword evidence="4" id="KW-1185">Reference proteome</keyword>